<dbReference type="InterPro" id="IPR001680">
    <property type="entry name" value="WD40_rpt"/>
</dbReference>
<dbReference type="SUPFAM" id="SSF50978">
    <property type="entry name" value="WD40 repeat-like"/>
    <property type="match status" value="1"/>
</dbReference>
<dbReference type="Gene3D" id="2.130.10.10">
    <property type="entry name" value="YVTN repeat-like/Quinoprotein amine dehydrogenase"/>
    <property type="match status" value="2"/>
</dbReference>
<accession>A0ABQ7GML7</accession>
<dbReference type="InterPro" id="IPR051858">
    <property type="entry name" value="WD_repeat_GAD-1"/>
</dbReference>
<dbReference type="InterPro" id="IPR015943">
    <property type="entry name" value="WD40/YVTN_repeat-like_dom_sf"/>
</dbReference>
<protein>
    <submittedName>
        <fullName evidence="5">WD40-repeat-containing domain protein</fullName>
    </submittedName>
</protein>
<feature type="compositionally biased region" description="Basic and acidic residues" evidence="4">
    <location>
        <begin position="103"/>
        <end position="112"/>
    </location>
</feature>
<evidence type="ECO:0000256" key="4">
    <source>
        <dbReference type="SAM" id="MobiDB-lite"/>
    </source>
</evidence>
<dbReference type="PRINTS" id="PR00320">
    <property type="entry name" value="GPROTEINBRPT"/>
</dbReference>
<feature type="repeat" description="WD" evidence="3">
    <location>
        <begin position="308"/>
        <end position="350"/>
    </location>
</feature>
<feature type="compositionally biased region" description="Basic and acidic residues" evidence="4">
    <location>
        <begin position="27"/>
        <end position="46"/>
    </location>
</feature>
<evidence type="ECO:0000256" key="1">
    <source>
        <dbReference type="ARBA" id="ARBA00022574"/>
    </source>
</evidence>
<evidence type="ECO:0000313" key="6">
    <source>
        <dbReference type="Proteomes" id="UP000815325"/>
    </source>
</evidence>
<dbReference type="PANTHER" id="PTHR16017:SF0">
    <property type="entry name" value="WD REPEAT-CONTAINING PROTEIN 70"/>
    <property type="match status" value="1"/>
</dbReference>
<dbReference type="Pfam" id="PF00400">
    <property type="entry name" value="WD40"/>
    <property type="match status" value="2"/>
</dbReference>
<dbReference type="PROSITE" id="PS00678">
    <property type="entry name" value="WD_REPEATS_1"/>
    <property type="match status" value="1"/>
</dbReference>
<proteinExistence type="predicted"/>
<dbReference type="InterPro" id="IPR020472">
    <property type="entry name" value="WD40_PAC1"/>
</dbReference>
<sequence length="670" mass="73849">MDSDEDELREMRAARAARGAGPSLSMLKEKERRAQEDAQRNAEHFSDTPSRPGPSLAARGPQEQEDEDAPVVVDTAEVEDAEAEEREAANQQGQGEEVLSDDPDLRMDDELRAQFPMSFGSQEVKVVKPTEVFDKHKRKEPSFGPPRPSARPSQTDTGTGTSGVAGALPPRSSDAEDEDGAGPTEATEEEEEEDPYQLPISHEVTLGSSHSKAVTCLDIDHSGSRLLTGSLDYTIRIYDFNGMKSDMRAFRELEPQEGHPVLSVSWSPSGDQFMVVTGSPRAKIYDRNGLTLGEFMRGDMYIRDMKNTKGHVTGLTCGQWHPTDRNTAMTSSDDGTVRIWDTSTIEQKTVIKPSLTKPGRTPVTTCAYGAQGRLIGAALLDGSIQLWSVQGKFGTSAAVGNVPAPKQQMLGKQDGNSLLSRSVDSTMKLWDLRKFTQPVHSWDDLPCAYNNTKCIFSPDDQLILTGMSMGGKDEGGAVVFIDKRKQDIIRKVGVPGNATALGWHHRLNQIFVGLGNRRAGSCRALYSTTFSERGVMLGAARAPRKPSEFDFQPPLIIKNPHALPMYKEETQKKRRRVEHAEAAKARIPDVGTAAGVGKQGRIVPAGKTLLTQHLMKQRGELKDPRSIDPREKLLSHADKHDEFDRYLEAYKATQPKPIYAQEEEEENEDD</sequence>
<name>A0ABQ7GML7_DUNSA</name>
<feature type="compositionally biased region" description="Acidic residues" evidence="4">
    <location>
        <begin position="175"/>
        <end position="195"/>
    </location>
</feature>
<dbReference type="Proteomes" id="UP000815325">
    <property type="component" value="Unassembled WGS sequence"/>
</dbReference>
<dbReference type="PROSITE" id="PS50294">
    <property type="entry name" value="WD_REPEATS_REGION"/>
    <property type="match status" value="2"/>
</dbReference>
<dbReference type="PROSITE" id="PS50082">
    <property type="entry name" value="WD_REPEATS_2"/>
    <property type="match status" value="2"/>
</dbReference>
<keyword evidence="2" id="KW-0677">Repeat</keyword>
<dbReference type="EMBL" id="MU069685">
    <property type="protein sequence ID" value="KAF5835856.1"/>
    <property type="molecule type" value="Genomic_DNA"/>
</dbReference>
<feature type="region of interest" description="Disordered" evidence="4">
    <location>
        <begin position="1"/>
        <end position="196"/>
    </location>
</feature>
<evidence type="ECO:0000256" key="2">
    <source>
        <dbReference type="ARBA" id="ARBA00022737"/>
    </source>
</evidence>
<feature type="repeat" description="WD" evidence="3">
    <location>
        <begin position="207"/>
        <end position="248"/>
    </location>
</feature>
<comment type="caution">
    <text evidence="5">The sequence shown here is derived from an EMBL/GenBank/DDBJ whole genome shotgun (WGS) entry which is preliminary data.</text>
</comment>
<keyword evidence="6" id="KW-1185">Reference proteome</keyword>
<dbReference type="SMART" id="SM00320">
    <property type="entry name" value="WD40"/>
    <property type="match status" value="4"/>
</dbReference>
<evidence type="ECO:0000256" key="3">
    <source>
        <dbReference type="PROSITE-ProRule" id="PRU00221"/>
    </source>
</evidence>
<organism evidence="5 6">
    <name type="scientific">Dunaliella salina</name>
    <name type="common">Green alga</name>
    <name type="synonym">Protococcus salinus</name>
    <dbReference type="NCBI Taxonomy" id="3046"/>
    <lineage>
        <taxon>Eukaryota</taxon>
        <taxon>Viridiplantae</taxon>
        <taxon>Chlorophyta</taxon>
        <taxon>core chlorophytes</taxon>
        <taxon>Chlorophyceae</taxon>
        <taxon>CS clade</taxon>
        <taxon>Chlamydomonadales</taxon>
        <taxon>Dunaliellaceae</taxon>
        <taxon>Dunaliella</taxon>
    </lineage>
</organism>
<feature type="compositionally biased region" description="Acidic residues" evidence="4">
    <location>
        <begin position="76"/>
        <end position="85"/>
    </location>
</feature>
<dbReference type="InterPro" id="IPR036322">
    <property type="entry name" value="WD40_repeat_dom_sf"/>
</dbReference>
<reference evidence="5" key="1">
    <citation type="submission" date="2017-08" db="EMBL/GenBank/DDBJ databases">
        <authorList>
            <person name="Polle J.E."/>
            <person name="Barry K."/>
            <person name="Cushman J."/>
            <person name="Schmutz J."/>
            <person name="Tran D."/>
            <person name="Hathwaick L.T."/>
            <person name="Yim W.C."/>
            <person name="Jenkins J."/>
            <person name="Mckie-Krisberg Z.M."/>
            <person name="Prochnik S."/>
            <person name="Lindquist E."/>
            <person name="Dockter R.B."/>
            <person name="Adam C."/>
            <person name="Molina H."/>
            <person name="Bunkerborg J."/>
            <person name="Jin E."/>
            <person name="Buchheim M."/>
            <person name="Magnuson J."/>
        </authorList>
    </citation>
    <scope>NUCLEOTIDE SEQUENCE</scope>
    <source>
        <strain evidence="5">CCAP 19/18</strain>
    </source>
</reference>
<dbReference type="InterPro" id="IPR019775">
    <property type="entry name" value="WD40_repeat_CS"/>
</dbReference>
<evidence type="ECO:0000313" key="5">
    <source>
        <dbReference type="EMBL" id="KAF5835856.1"/>
    </source>
</evidence>
<gene>
    <name evidence="5" type="ORF">DUNSADRAFT_6789</name>
</gene>
<dbReference type="PANTHER" id="PTHR16017">
    <property type="entry name" value="GASTRULATION DEFECTIVE PROTEIN 1-RELATED"/>
    <property type="match status" value="1"/>
</dbReference>
<feature type="compositionally biased region" description="Basic and acidic residues" evidence="4">
    <location>
        <begin position="125"/>
        <end position="134"/>
    </location>
</feature>
<keyword evidence="1 3" id="KW-0853">WD repeat</keyword>